<evidence type="ECO:0000256" key="1">
    <source>
        <dbReference type="SAM" id="SignalP"/>
    </source>
</evidence>
<keyword evidence="3" id="KW-1185">Reference proteome</keyword>
<dbReference type="OrthoDB" id="700277at2"/>
<feature type="chain" id="PRO_5018052706" evidence="1">
    <location>
        <begin position="19"/>
        <end position="340"/>
    </location>
</feature>
<keyword evidence="1" id="KW-0732">Signal</keyword>
<evidence type="ECO:0000313" key="2">
    <source>
        <dbReference type="EMBL" id="RRJ93581.1"/>
    </source>
</evidence>
<dbReference type="EMBL" id="RQVR01000002">
    <property type="protein sequence ID" value="RRJ93581.1"/>
    <property type="molecule type" value="Genomic_DNA"/>
</dbReference>
<sequence>MNRLFFLAAACSSFFGYAQVSFGSWTNGYMQINSYNGTTNADAITMTLSGNGTINMPHWRIAAKVLQPITSANGQHVIPANKISVQPISSTGQAHPNPIPTISEIGAPLNVFLQQSTDVFLIPQSNVPLYNAPAQPNGYYNLQLKYAMTLNGGAYLGSFPAWTDFYAPIELTAYDRYNTVIGRMTHTFRFQIGNITDAPAPAVLSLTVTMGASNGVLEFNSMQDYSNGVSVTYPNGLEARSSTAFQIKVKAQGDLRSAIGNVVPIGAVHLALLPAAGASQSSGPPVALSLTNQILATGSHTNGGAYRYDVKYYTLAQDERLVNAKPDHYAATLLYEITPQ</sequence>
<accession>A0A3P3WEM2</accession>
<name>A0A3P3WEM2_9FLAO</name>
<proteinExistence type="predicted"/>
<reference evidence="2 3" key="1">
    <citation type="submission" date="2018-11" db="EMBL/GenBank/DDBJ databases">
        <title>Flavobacterium sp. nov., YIM 102600 draft genome.</title>
        <authorList>
            <person name="Li G."/>
            <person name="Jiang Y."/>
        </authorList>
    </citation>
    <scope>NUCLEOTIDE SEQUENCE [LARGE SCALE GENOMIC DNA]</scope>
    <source>
        <strain evidence="2 3">YIM 102600</strain>
    </source>
</reference>
<gene>
    <name evidence="2" type="ORF">EG849_01745</name>
</gene>
<feature type="signal peptide" evidence="1">
    <location>
        <begin position="1"/>
        <end position="18"/>
    </location>
</feature>
<dbReference type="RefSeq" id="WP_125011373.1">
    <property type="nucleotide sequence ID" value="NZ_RQVR01000002.1"/>
</dbReference>
<organism evidence="2 3">
    <name type="scientific">Flavobacterium macacae</name>
    <dbReference type="NCBI Taxonomy" id="2488993"/>
    <lineage>
        <taxon>Bacteria</taxon>
        <taxon>Pseudomonadati</taxon>
        <taxon>Bacteroidota</taxon>
        <taxon>Flavobacteriia</taxon>
        <taxon>Flavobacteriales</taxon>
        <taxon>Flavobacteriaceae</taxon>
        <taxon>Flavobacterium</taxon>
    </lineage>
</organism>
<dbReference type="Proteomes" id="UP000271937">
    <property type="component" value="Unassembled WGS sequence"/>
</dbReference>
<evidence type="ECO:0000313" key="3">
    <source>
        <dbReference type="Proteomes" id="UP000271937"/>
    </source>
</evidence>
<protein>
    <submittedName>
        <fullName evidence="2">Uncharacterized protein</fullName>
    </submittedName>
</protein>
<dbReference type="AlphaFoldDB" id="A0A3P3WEM2"/>
<comment type="caution">
    <text evidence="2">The sequence shown here is derived from an EMBL/GenBank/DDBJ whole genome shotgun (WGS) entry which is preliminary data.</text>
</comment>